<dbReference type="InterPro" id="IPR006703">
    <property type="entry name" value="G_AIG1"/>
</dbReference>
<accession>A0ABS2X9B7</accession>
<keyword evidence="4" id="KW-0472">Membrane</keyword>
<organism evidence="6 7">
    <name type="scientific">Polyodon spathula</name>
    <name type="common">North American paddlefish</name>
    <name type="synonym">Squalus spathula</name>
    <dbReference type="NCBI Taxonomy" id="7913"/>
    <lineage>
        <taxon>Eukaryota</taxon>
        <taxon>Metazoa</taxon>
        <taxon>Chordata</taxon>
        <taxon>Craniata</taxon>
        <taxon>Vertebrata</taxon>
        <taxon>Euteleostomi</taxon>
        <taxon>Actinopterygii</taxon>
        <taxon>Chondrostei</taxon>
        <taxon>Acipenseriformes</taxon>
        <taxon>Polyodontidae</taxon>
        <taxon>Polyodon</taxon>
    </lineage>
</organism>
<evidence type="ECO:0000256" key="4">
    <source>
        <dbReference type="SAM" id="Phobius"/>
    </source>
</evidence>
<keyword evidence="4" id="KW-0812">Transmembrane</keyword>
<dbReference type="CDD" id="cd01852">
    <property type="entry name" value="AIG1"/>
    <property type="match status" value="1"/>
</dbReference>
<gene>
    <name evidence="6" type="primary">Gimap7_0</name>
    <name evidence="6" type="ORF">GTO93_0003586</name>
</gene>
<dbReference type="PANTHER" id="PTHR10903:SF170">
    <property type="entry name" value="GTPASE IMAP FAMILY MEMBER 7"/>
    <property type="match status" value="1"/>
</dbReference>
<keyword evidence="3" id="KW-0342">GTP-binding</keyword>
<feature type="transmembrane region" description="Helical" evidence="4">
    <location>
        <begin position="297"/>
        <end position="321"/>
    </location>
</feature>
<evidence type="ECO:0000313" key="7">
    <source>
        <dbReference type="Proteomes" id="UP001166093"/>
    </source>
</evidence>
<dbReference type="InterPro" id="IPR045058">
    <property type="entry name" value="GIMA/IAN/Toc"/>
</dbReference>
<protein>
    <submittedName>
        <fullName evidence="6">GIMA7 GTPase</fullName>
    </submittedName>
</protein>
<feature type="non-terminal residue" evidence="6">
    <location>
        <position position="1"/>
    </location>
</feature>
<feature type="transmembrane region" description="Helical" evidence="4">
    <location>
        <begin position="369"/>
        <end position="389"/>
    </location>
</feature>
<evidence type="ECO:0000256" key="2">
    <source>
        <dbReference type="ARBA" id="ARBA00022741"/>
    </source>
</evidence>
<keyword evidence="7" id="KW-1185">Reference proteome</keyword>
<dbReference type="Pfam" id="PF04548">
    <property type="entry name" value="AIG1"/>
    <property type="match status" value="1"/>
</dbReference>
<dbReference type="PROSITE" id="PS51720">
    <property type="entry name" value="G_AIG1"/>
    <property type="match status" value="1"/>
</dbReference>
<dbReference type="EMBL" id="JAAWVQ010003983">
    <property type="protein sequence ID" value="MBN3270705.1"/>
    <property type="molecule type" value="Genomic_DNA"/>
</dbReference>
<proteinExistence type="inferred from homology"/>
<keyword evidence="4" id="KW-1133">Transmembrane helix</keyword>
<comment type="caution">
    <text evidence="6">The sequence shown here is derived from an EMBL/GenBank/DDBJ whole genome shotgun (WGS) entry which is preliminary data.</text>
</comment>
<dbReference type="PANTHER" id="PTHR10903">
    <property type="entry name" value="GTPASE, IMAP FAMILY MEMBER-RELATED"/>
    <property type="match status" value="1"/>
</dbReference>
<reference evidence="6" key="1">
    <citation type="journal article" date="2021" name="Cell">
        <title>Tracing the genetic footprints of vertebrate landing in non-teleost ray-finned fishes.</title>
        <authorList>
            <person name="Bi X."/>
            <person name="Wang K."/>
            <person name="Yang L."/>
            <person name="Pan H."/>
            <person name="Jiang H."/>
            <person name="Wei Q."/>
            <person name="Fang M."/>
            <person name="Yu H."/>
            <person name="Zhu C."/>
            <person name="Cai Y."/>
            <person name="He Y."/>
            <person name="Gan X."/>
            <person name="Zeng H."/>
            <person name="Yu D."/>
            <person name="Zhu Y."/>
            <person name="Jiang H."/>
            <person name="Qiu Q."/>
            <person name="Yang H."/>
            <person name="Zhang Y.E."/>
            <person name="Wang W."/>
            <person name="Zhu M."/>
            <person name="He S."/>
            <person name="Zhang G."/>
        </authorList>
    </citation>
    <scope>NUCLEOTIDE SEQUENCE</scope>
    <source>
        <strain evidence="6">Pddl_001</strain>
    </source>
</reference>
<sequence length="437" mass="48148">MRLDQEQSSIVLFINMGALQMLHTNEERSNRCAPLGYLKELLEKCLVFHSPENLLSFGVTDSKMKNLPFPITDTGNSPPKHNVHNTVSELRLVLLGKTGVGKSASGNTILGSEEFESISSTSSITQECEMRTGVVAGRKVSIIDTPGLFDPKLSADEVEKKILKCLDLAVPGPHTFLLVIQVGRFTEEERRAMLLVQEIFGERAMRYTMFLFTRGDELEGRTLEEYLRGADEGLRGQVERCGGGGHAFNNRCRGDGAQVKELLEKIERMIERNACYTYEMYQQRLKAPKTKWEKIKYMLAGAVAGASRGALGGALAVAAFLDYKELDKILVINMAAVKADQAGVLEIVKKPIFAVAVFFFALKKGERNILMGTGAGAVVGGVVGAYYGVREEKPGEAMNKGDKEVSALRIPEFQDIFKLIKAFEKAMKPPNIADEPD</sequence>
<feature type="domain" description="AIG1-type G" evidence="5">
    <location>
        <begin position="87"/>
        <end position="285"/>
    </location>
</feature>
<evidence type="ECO:0000256" key="3">
    <source>
        <dbReference type="ARBA" id="ARBA00023134"/>
    </source>
</evidence>
<evidence type="ECO:0000313" key="6">
    <source>
        <dbReference type="EMBL" id="MBN3270705.1"/>
    </source>
</evidence>
<comment type="similarity">
    <text evidence="1">Belongs to the TRAFAC class TrmE-Era-EngA-EngB-Septin-like GTPase superfamily. AIG1/Toc34/Toc159-like paraseptin GTPase family. IAN subfamily.</text>
</comment>
<keyword evidence="2" id="KW-0547">Nucleotide-binding</keyword>
<feature type="non-terminal residue" evidence="6">
    <location>
        <position position="437"/>
    </location>
</feature>
<dbReference type="SUPFAM" id="SSF52540">
    <property type="entry name" value="P-loop containing nucleoside triphosphate hydrolases"/>
    <property type="match status" value="1"/>
</dbReference>
<name>A0ABS2X9B7_POLSP</name>
<dbReference type="Gene3D" id="3.40.50.300">
    <property type="entry name" value="P-loop containing nucleotide triphosphate hydrolases"/>
    <property type="match status" value="1"/>
</dbReference>
<evidence type="ECO:0000256" key="1">
    <source>
        <dbReference type="ARBA" id="ARBA00008535"/>
    </source>
</evidence>
<dbReference type="InterPro" id="IPR027417">
    <property type="entry name" value="P-loop_NTPase"/>
</dbReference>
<dbReference type="Proteomes" id="UP001166093">
    <property type="component" value="Unassembled WGS sequence"/>
</dbReference>
<evidence type="ECO:0000259" key="5">
    <source>
        <dbReference type="PROSITE" id="PS51720"/>
    </source>
</evidence>